<gene>
    <name evidence="3" type="ORF">OTU49_014793</name>
</gene>
<keyword evidence="2" id="KW-1133">Transmembrane helix</keyword>
<dbReference type="AlphaFoldDB" id="A0AAW0Y108"/>
<keyword evidence="2" id="KW-0812">Transmembrane</keyword>
<evidence type="ECO:0000313" key="4">
    <source>
        <dbReference type="Proteomes" id="UP001445076"/>
    </source>
</evidence>
<keyword evidence="2" id="KW-0472">Membrane</keyword>
<protein>
    <submittedName>
        <fullName evidence="3">Uncharacterized protein</fullName>
    </submittedName>
</protein>
<feature type="region of interest" description="Disordered" evidence="1">
    <location>
        <begin position="532"/>
        <end position="569"/>
    </location>
</feature>
<reference evidence="3 4" key="1">
    <citation type="journal article" date="2024" name="BMC Genomics">
        <title>Genome assembly of redclaw crayfish (Cherax quadricarinatus) provides insights into its immune adaptation and hypoxia tolerance.</title>
        <authorList>
            <person name="Liu Z."/>
            <person name="Zheng J."/>
            <person name="Li H."/>
            <person name="Fang K."/>
            <person name="Wang S."/>
            <person name="He J."/>
            <person name="Zhou D."/>
            <person name="Weng S."/>
            <person name="Chi M."/>
            <person name="Gu Z."/>
            <person name="He J."/>
            <person name="Li F."/>
            <person name="Wang M."/>
        </authorList>
    </citation>
    <scope>NUCLEOTIDE SEQUENCE [LARGE SCALE GENOMIC DNA]</scope>
    <source>
        <strain evidence="3">ZL_2023a</strain>
    </source>
</reference>
<evidence type="ECO:0000313" key="3">
    <source>
        <dbReference type="EMBL" id="KAK8750362.1"/>
    </source>
</evidence>
<proteinExistence type="predicted"/>
<sequence length="584" mass="66565">MNITTTTVPYFEETEAGEDRWKLLVVVAVLGTLMAVVLLVGCVWIYVVFCKCGPRHRRPNWHEDLEELGCLPDPHRHYHAKQRRGINANENSGVSRSLGLHASYLGEQLPTLPTPRSWTPSPPHNPHHMHTTAQINKQEATCCEELGNAVDKSCETQGGTEPLYGSRARTSPYNPRYNTPTSDKWSHTHSLGTNSSYTTQGLHNQHEDRRRECEARFTGSGARAFQTRHFQKRRTSVKEYKHITNKRYPQNLDKHQHEPIENPARMLQGDVEYPDTCYTNHSDSYHLASSNLHFHRRGCEHVDPPRARSSDNLASDLPENSRLDTLLEGSEEHERCQITAHRSPTTSNEKKEPLNYSHPLVSTVMRERHPRFVSDAQQTQYTLPRAVSCVSPRPQPQRMKHYQASSHLGMWVPQREQRYPSKDLLFHQHHDLSCVHNSQRDRDQEVRRRMALKYGFCQACGVHSSPRQRMKRQAGDAEAQHKSQYTQTLEDDLNSCSTDVEEMNHSLAPSMSWDNLTPELSAVLTDTLPGTSTVEDASADRAPTAGACCVPTHDMPQELGHSDASSSAHDVIHKYERRYSNSDY</sequence>
<organism evidence="3 4">
    <name type="scientific">Cherax quadricarinatus</name>
    <name type="common">Australian red claw crayfish</name>
    <dbReference type="NCBI Taxonomy" id="27406"/>
    <lineage>
        <taxon>Eukaryota</taxon>
        <taxon>Metazoa</taxon>
        <taxon>Ecdysozoa</taxon>
        <taxon>Arthropoda</taxon>
        <taxon>Crustacea</taxon>
        <taxon>Multicrustacea</taxon>
        <taxon>Malacostraca</taxon>
        <taxon>Eumalacostraca</taxon>
        <taxon>Eucarida</taxon>
        <taxon>Decapoda</taxon>
        <taxon>Pleocyemata</taxon>
        <taxon>Astacidea</taxon>
        <taxon>Parastacoidea</taxon>
        <taxon>Parastacidae</taxon>
        <taxon>Cherax</taxon>
    </lineage>
</organism>
<feature type="region of interest" description="Disordered" evidence="1">
    <location>
        <begin position="328"/>
        <end position="355"/>
    </location>
</feature>
<comment type="caution">
    <text evidence="3">The sequence shown here is derived from an EMBL/GenBank/DDBJ whole genome shotgun (WGS) entry which is preliminary data.</text>
</comment>
<evidence type="ECO:0000256" key="1">
    <source>
        <dbReference type="SAM" id="MobiDB-lite"/>
    </source>
</evidence>
<feature type="region of interest" description="Disordered" evidence="1">
    <location>
        <begin position="153"/>
        <end position="207"/>
    </location>
</feature>
<keyword evidence="4" id="KW-1185">Reference proteome</keyword>
<evidence type="ECO:0000256" key="2">
    <source>
        <dbReference type="SAM" id="Phobius"/>
    </source>
</evidence>
<feature type="compositionally biased region" description="Polar residues" evidence="1">
    <location>
        <begin position="168"/>
        <end position="203"/>
    </location>
</feature>
<name>A0AAW0Y108_CHEQU</name>
<dbReference type="EMBL" id="JARKIK010000007">
    <property type="protein sequence ID" value="KAK8750362.1"/>
    <property type="molecule type" value="Genomic_DNA"/>
</dbReference>
<dbReference type="Proteomes" id="UP001445076">
    <property type="component" value="Unassembled WGS sequence"/>
</dbReference>
<accession>A0AAW0Y108</accession>
<feature type="transmembrane region" description="Helical" evidence="2">
    <location>
        <begin position="23"/>
        <end position="49"/>
    </location>
</feature>